<dbReference type="InterPro" id="IPR013424">
    <property type="entry name" value="Ice-binding_C"/>
</dbReference>
<organism evidence="3 4">
    <name type="scientific">Candidatus Contendobacter odensis Run_B_J11</name>
    <dbReference type="NCBI Taxonomy" id="1400861"/>
    <lineage>
        <taxon>Bacteria</taxon>
        <taxon>Pseudomonadati</taxon>
        <taxon>Pseudomonadota</taxon>
        <taxon>Gammaproteobacteria</taxon>
        <taxon>Candidatus Competibacteraceae</taxon>
        <taxon>Candidatus Contendibacter</taxon>
    </lineage>
</organism>
<protein>
    <recommendedName>
        <fullName evidence="2">Ice-binding protein C-terminal domain-containing protein</fullName>
    </recommendedName>
</protein>
<feature type="chain" id="PRO_5031211446" description="Ice-binding protein C-terminal domain-containing protein" evidence="1">
    <location>
        <begin position="25"/>
        <end position="319"/>
    </location>
</feature>
<feature type="signal peptide" evidence="1">
    <location>
        <begin position="1"/>
        <end position="24"/>
    </location>
</feature>
<feature type="domain" description="Ice-binding protein C-terminal" evidence="2">
    <location>
        <begin position="294"/>
        <end position="317"/>
    </location>
</feature>
<evidence type="ECO:0000256" key="1">
    <source>
        <dbReference type="SAM" id="SignalP"/>
    </source>
</evidence>
<dbReference type="Pfam" id="PF07589">
    <property type="entry name" value="PEP-CTERM"/>
    <property type="match status" value="1"/>
</dbReference>
<dbReference type="NCBIfam" id="TIGR02595">
    <property type="entry name" value="PEP_CTERM"/>
    <property type="match status" value="1"/>
</dbReference>
<reference evidence="3 4" key="1">
    <citation type="journal article" date="2014" name="ISME J.">
        <title>Candidatus Competibacter-lineage genomes retrieved from metagenomes reveal functional metabolic diversity.</title>
        <authorList>
            <person name="McIlroy S.J."/>
            <person name="Albertsen M."/>
            <person name="Andresen E.K."/>
            <person name="Saunders A.M."/>
            <person name="Kristiansen R."/>
            <person name="Stokholm-Bjerregaard M."/>
            <person name="Nielsen K.L."/>
            <person name="Nielsen P.H."/>
        </authorList>
    </citation>
    <scope>NUCLEOTIDE SEQUENCE [LARGE SCALE GENOMIC DNA]</scope>
    <source>
        <strain evidence="3 4">Run_B_J11</strain>
    </source>
</reference>
<dbReference type="Proteomes" id="UP000019184">
    <property type="component" value="Unassembled WGS sequence"/>
</dbReference>
<evidence type="ECO:0000313" key="3">
    <source>
        <dbReference type="EMBL" id="CDH47480.1"/>
    </source>
</evidence>
<accession>A0A7U7GGI4</accession>
<evidence type="ECO:0000313" key="4">
    <source>
        <dbReference type="Proteomes" id="UP000019184"/>
    </source>
</evidence>
<evidence type="ECO:0000259" key="2">
    <source>
        <dbReference type="Pfam" id="PF07589"/>
    </source>
</evidence>
<gene>
    <name evidence="3" type="ORF">BN874_830033</name>
</gene>
<proteinExistence type="predicted"/>
<dbReference type="EMBL" id="CBTK010000302">
    <property type="protein sequence ID" value="CDH47480.1"/>
    <property type="molecule type" value="Genomic_DNA"/>
</dbReference>
<dbReference type="AlphaFoldDB" id="A0A7U7GGI4"/>
<dbReference type="RefSeq" id="WP_034436524.1">
    <property type="nucleotide sequence ID" value="NZ_CBTK010000302.1"/>
</dbReference>
<sequence length="319" mass="33259">MFKKTLFSSAVLAATLSLPGIVSATNLNPFKTVFDTDFTAAGYGGMRDIGTGSIGLSGVSGTISEAYLYWHGPTNANATDTNANANVLFNGNNVSGIFLGISSDNCWGFSNSMAYRADVTSWVTGNGNYSLANFTKNNNQVNVNGASLIVFYKDADTTNNRDVVMFDGNDSNIDNSFDASGWNITLAGINYSAGSASMQLHVSDGQSFDDDALKVNASTLVSTGPIFSGDSVPRGLGGPDNGGLWDIKDYDVTSLLSPGLNSLNFTTGVNSDCLSCVLIAISLPAGAAPEQPGQVPEPASLALFGIGLAGLGFMRRRRT</sequence>
<keyword evidence="4" id="KW-1185">Reference proteome</keyword>
<keyword evidence="1" id="KW-0732">Signal</keyword>
<comment type="caution">
    <text evidence="3">The sequence shown here is derived from an EMBL/GenBank/DDBJ whole genome shotgun (WGS) entry which is preliminary data.</text>
</comment>
<name>A0A7U7GGI4_9GAMM</name>